<dbReference type="RefSeq" id="WP_131306019.1">
    <property type="nucleotide sequence ID" value="NZ_SJFN01000003.1"/>
</dbReference>
<evidence type="ECO:0000313" key="1">
    <source>
        <dbReference type="EMBL" id="TBW40742.1"/>
    </source>
</evidence>
<accession>A0A4Q9VWN5</accession>
<dbReference type="Pfam" id="PF10094">
    <property type="entry name" value="DUF2332"/>
    <property type="match status" value="1"/>
</dbReference>
<organism evidence="1 2">
    <name type="scientific">Siculibacillus lacustris</name>
    <dbReference type="NCBI Taxonomy" id="1549641"/>
    <lineage>
        <taxon>Bacteria</taxon>
        <taxon>Pseudomonadati</taxon>
        <taxon>Pseudomonadota</taxon>
        <taxon>Alphaproteobacteria</taxon>
        <taxon>Hyphomicrobiales</taxon>
        <taxon>Ancalomicrobiaceae</taxon>
        <taxon>Siculibacillus</taxon>
    </lineage>
</organism>
<comment type="caution">
    <text evidence="1">The sequence shown here is derived from an EMBL/GenBank/DDBJ whole genome shotgun (WGS) entry which is preliminary data.</text>
</comment>
<dbReference type="Proteomes" id="UP000292781">
    <property type="component" value="Unassembled WGS sequence"/>
</dbReference>
<dbReference type="EMBL" id="SJFN01000003">
    <property type="protein sequence ID" value="TBW40742.1"/>
    <property type="molecule type" value="Genomic_DNA"/>
</dbReference>
<gene>
    <name evidence="1" type="ORF">EYW49_03165</name>
</gene>
<keyword evidence="2" id="KW-1185">Reference proteome</keyword>
<dbReference type="PIRSF" id="PIRSF012608">
    <property type="entry name" value="UCP012608"/>
    <property type="match status" value="1"/>
</dbReference>
<dbReference type="OrthoDB" id="7666987at2"/>
<protein>
    <submittedName>
        <fullName evidence="1">DUF2332 family protein</fullName>
    </submittedName>
</protein>
<dbReference type="AlphaFoldDB" id="A0A4Q9VWN5"/>
<evidence type="ECO:0000313" key="2">
    <source>
        <dbReference type="Proteomes" id="UP000292781"/>
    </source>
</evidence>
<reference evidence="1 2" key="1">
    <citation type="submission" date="2019-02" db="EMBL/GenBank/DDBJ databases">
        <title>Siculibacillus lacustris gen. nov., sp. nov., a new rosette-forming bacterium isolated from a freshwater crater lake (Lake St. Ana, Romania).</title>
        <authorList>
            <person name="Felfoldi T."/>
            <person name="Marton Z."/>
            <person name="Szabo A."/>
            <person name="Mentes A."/>
            <person name="Boka K."/>
            <person name="Marialigeti K."/>
            <person name="Mathe I."/>
            <person name="Koncz M."/>
            <person name="Schumann P."/>
            <person name="Toth E."/>
        </authorList>
    </citation>
    <scope>NUCLEOTIDE SEQUENCE [LARGE SCALE GENOMIC DNA]</scope>
    <source>
        <strain evidence="1 2">SA-279</strain>
    </source>
</reference>
<name>A0A4Q9VWN5_9HYPH</name>
<sequence length="359" mass="38577">MTESAAIVEALHNQARMCRDLGSPFTARLCDILARDLDRTTAFGRRILTWTGDPRRDALALRACGALNALAHSGDAAELAAVWPPERVDDHRLAGVIADILPRFDLRLTEGLASPPQTNEVGRSAVLLGGALVVAAETGLPLELFEIGASAGLNLLFDRHRYDLGVGTWGPAASAVRIACDWRGTPPPLDAPLAVIARAGCDLMPIDPGDPHDRRRLLAYIWADQTERLERTRAALEAAAAAGLRVERAEAGDWTEDHLAAPPRSGRVRVVMHSVAWQYMAEATRARITDRLAAAGAAATAAAPLAWLRMEGDAVAPESAAVLLTLWPGGETRALGRADFHGRWVAWTIGHLRNVRESP</sequence>
<dbReference type="InterPro" id="IPR011200">
    <property type="entry name" value="UCP012608"/>
</dbReference>
<proteinExistence type="predicted"/>